<feature type="signal peptide" evidence="1">
    <location>
        <begin position="1"/>
        <end position="24"/>
    </location>
</feature>
<evidence type="ECO:0008006" key="4">
    <source>
        <dbReference type="Google" id="ProtNLM"/>
    </source>
</evidence>
<evidence type="ECO:0000313" key="2">
    <source>
        <dbReference type="EMBL" id="KAJ6697952.1"/>
    </source>
</evidence>
<organism evidence="2 3">
    <name type="scientific">Salix purpurea</name>
    <name type="common">Purple osier willow</name>
    <dbReference type="NCBI Taxonomy" id="77065"/>
    <lineage>
        <taxon>Eukaryota</taxon>
        <taxon>Viridiplantae</taxon>
        <taxon>Streptophyta</taxon>
        <taxon>Embryophyta</taxon>
        <taxon>Tracheophyta</taxon>
        <taxon>Spermatophyta</taxon>
        <taxon>Magnoliopsida</taxon>
        <taxon>eudicotyledons</taxon>
        <taxon>Gunneridae</taxon>
        <taxon>Pentapetalae</taxon>
        <taxon>rosids</taxon>
        <taxon>fabids</taxon>
        <taxon>Malpighiales</taxon>
        <taxon>Salicaceae</taxon>
        <taxon>Saliceae</taxon>
        <taxon>Salix</taxon>
    </lineage>
</organism>
<keyword evidence="3" id="KW-1185">Reference proteome</keyword>
<keyword evidence="1" id="KW-0732">Signal</keyword>
<name>A0A9Q0T1X2_SALPP</name>
<dbReference type="EMBL" id="JAPFFK010000017">
    <property type="protein sequence ID" value="KAJ6697952.1"/>
    <property type="molecule type" value="Genomic_DNA"/>
</dbReference>
<comment type="caution">
    <text evidence="2">The sequence shown here is derived from an EMBL/GenBank/DDBJ whole genome shotgun (WGS) entry which is preliminary data.</text>
</comment>
<protein>
    <recommendedName>
        <fullName evidence="4">Secreted protein</fullName>
    </recommendedName>
</protein>
<sequence>MECWHLTKMAALLLWFHLFALQHAFRCSLGDLDNELRLAQSRLLSSILSIICRAESMWPWLHSRMISMDWFDGFYC</sequence>
<feature type="chain" id="PRO_5040338337" description="Secreted protein" evidence="1">
    <location>
        <begin position="25"/>
        <end position="76"/>
    </location>
</feature>
<evidence type="ECO:0000256" key="1">
    <source>
        <dbReference type="SAM" id="SignalP"/>
    </source>
</evidence>
<reference evidence="2" key="1">
    <citation type="submission" date="2022-11" db="EMBL/GenBank/DDBJ databases">
        <authorList>
            <person name="Hyden B.L."/>
            <person name="Feng K."/>
            <person name="Yates T."/>
            <person name="Jawdy S."/>
            <person name="Smart L.B."/>
            <person name="Muchero W."/>
        </authorList>
    </citation>
    <scope>NUCLEOTIDE SEQUENCE</scope>
    <source>
        <tissue evidence="2">Shoot tip</tissue>
    </source>
</reference>
<feature type="non-terminal residue" evidence="2">
    <location>
        <position position="76"/>
    </location>
</feature>
<dbReference type="Proteomes" id="UP001151532">
    <property type="component" value="Chromosome 6"/>
</dbReference>
<dbReference type="AlphaFoldDB" id="A0A9Q0T1X2"/>
<proteinExistence type="predicted"/>
<reference evidence="2" key="2">
    <citation type="journal article" date="2023" name="Int. J. Mol. Sci.">
        <title>De Novo Assembly and Annotation of 11 Diverse Shrub Willow (Salix) Genomes Reveals Novel Gene Organization in Sex-Linked Regions.</title>
        <authorList>
            <person name="Hyden B."/>
            <person name="Feng K."/>
            <person name="Yates T.B."/>
            <person name="Jawdy S."/>
            <person name="Cereghino C."/>
            <person name="Smart L.B."/>
            <person name="Muchero W."/>
        </authorList>
    </citation>
    <scope>NUCLEOTIDE SEQUENCE</scope>
    <source>
        <tissue evidence="2">Shoot tip</tissue>
    </source>
</reference>
<accession>A0A9Q0T1X2</accession>
<evidence type="ECO:0000313" key="3">
    <source>
        <dbReference type="Proteomes" id="UP001151532"/>
    </source>
</evidence>
<gene>
    <name evidence="2" type="ORF">OIU79_011497</name>
</gene>